<proteinExistence type="inferred from homology"/>
<sequence>MPPEEPNPGPKATTKTAPDKPPSMLSMILPQLPLMLRVALFHILRLSEQSKYLDLRTELIVAVMRAYINPSQPWSITATQKLLSHHPPIKGRIWISTYTCPPPPAGETGLQDALTRAIDGLWNPKTPRAAYQLPDPAPVEAEWTGYRAAAASDAQLPQVSQRELYAEMMKEVKNPVTVLYFHGGAYWLMDPATHRQTTKTLAKLTGGRVYSVRYRLAPQNPFPAALMDALMSYLALLYPPEGAFHEPVKPEHIVFAGDSAGGNLALSLLQLLLHLSHHSHPVPIPWHGWATAAPLPLPAGVAVNSPWLDLTHSSPSCTANAAFDYLPTPEQQRLAEAKRPPCAAWPPDNTTTDTTTATTATGHPPRKHLYAPDALLTHPLVTLLLAPSWRGAPPTYICAGWELLADEDRHAARKMWRDGARTVVLEEYEGMPHCFGLVLPHLKEARRCLAGWAGFIKGAVAAAGEGRDGGGGVGESRFVTIRAKTLEEEVVDPREVCEGGRFEKEEAEVEERIWRRVRGGLLSEEGIAKL</sequence>
<dbReference type="InterPro" id="IPR002168">
    <property type="entry name" value="Lipase_GDXG_HIS_AS"/>
</dbReference>
<dbReference type="PANTHER" id="PTHR48081">
    <property type="entry name" value="AB HYDROLASE SUPERFAMILY PROTEIN C4A8.06C"/>
    <property type="match status" value="1"/>
</dbReference>
<feature type="active site" evidence="3">
    <location>
        <position position="259"/>
    </location>
</feature>
<name>A0ABQ0GDC0_9PEZI</name>
<keyword evidence="2" id="KW-0378">Hydrolase</keyword>
<dbReference type="GeneID" id="98176716"/>
<reference evidence="6 7" key="1">
    <citation type="submission" date="2024-09" db="EMBL/GenBank/DDBJ databases">
        <title>Itraconazole resistance in Madurella fahalii resulting from another homologue of gene encoding cytochrome P450 14-alpha sterol demethylase (CYP51).</title>
        <authorList>
            <person name="Yoshioka I."/>
            <person name="Fahal A.H."/>
            <person name="Kaneko S."/>
            <person name="Yaguchi T."/>
        </authorList>
    </citation>
    <scope>NUCLEOTIDE SEQUENCE [LARGE SCALE GENOMIC DNA]</scope>
    <source>
        <strain evidence="6 7">IFM 68171</strain>
    </source>
</reference>
<dbReference type="Gene3D" id="3.40.50.1820">
    <property type="entry name" value="alpha/beta hydrolase"/>
    <property type="match status" value="1"/>
</dbReference>
<dbReference type="EMBL" id="BAAFSV010000003">
    <property type="protein sequence ID" value="GAB1315763.1"/>
    <property type="molecule type" value="Genomic_DNA"/>
</dbReference>
<comment type="similarity">
    <text evidence="1">Belongs to the 'GDXG' lipolytic enzyme family.</text>
</comment>
<evidence type="ECO:0000313" key="7">
    <source>
        <dbReference type="Proteomes" id="UP001628179"/>
    </source>
</evidence>
<feature type="region of interest" description="Disordered" evidence="4">
    <location>
        <begin position="1"/>
        <end position="23"/>
    </location>
</feature>
<dbReference type="Proteomes" id="UP001628179">
    <property type="component" value="Unassembled WGS sequence"/>
</dbReference>
<gene>
    <name evidence="6" type="ORF">MFIFM68171_05973</name>
</gene>
<dbReference type="PROSITE" id="PS01174">
    <property type="entry name" value="LIPASE_GDXG_SER"/>
    <property type="match status" value="1"/>
</dbReference>
<feature type="domain" description="Alpha/beta hydrolase fold-3" evidence="5">
    <location>
        <begin position="178"/>
        <end position="322"/>
    </location>
</feature>
<evidence type="ECO:0000256" key="1">
    <source>
        <dbReference type="ARBA" id="ARBA00010515"/>
    </source>
</evidence>
<organism evidence="6 7">
    <name type="scientific">Madurella fahalii</name>
    <dbReference type="NCBI Taxonomy" id="1157608"/>
    <lineage>
        <taxon>Eukaryota</taxon>
        <taxon>Fungi</taxon>
        <taxon>Dikarya</taxon>
        <taxon>Ascomycota</taxon>
        <taxon>Pezizomycotina</taxon>
        <taxon>Sordariomycetes</taxon>
        <taxon>Sordariomycetidae</taxon>
        <taxon>Sordariales</taxon>
        <taxon>Sordariales incertae sedis</taxon>
        <taxon>Madurella</taxon>
    </lineage>
</organism>
<feature type="compositionally biased region" description="Low complexity" evidence="4">
    <location>
        <begin position="350"/>
        <end position="361"/>
    </location>
</feature>
<evidence type="ECO:0000256" key="4">
    <source>
        <dbReference type="SAM" id="MobiDB-lite"/>
    </source>
</evidence>
<dbReference type="PANTHER" id="PTHR48081:SF25">
    <property type="entry name" value="PUTATIVE (AFU_ORTHOLOGUE AFUA_3G11560)-RELATED"/>
    <property type="match status" value="1"/>
</dbReference>
<dbReference type="RefSeq" id="XP_070917494.1">
    <property type="nucleotide sequence ID" value="XM_071061393.1"/>
</dbReference>
<dbReference type="PROSITE" id="PS01173">
    <property type="entry name" value="LIPASE_GDXG_HIS"/>
    <property type="match status" value="1"/>
</dbReference>
<evidence type="ECO:0000313" key="6">
    <source>
        <dbReference type="EMBL" id="GAB1315763.1"/>
    </source>
</evidence>
<evidence type="ECO:0000256" key="2">
    <source>
        <dbReference type="ARBA" id="ARBA00022801"/>
    </source>
</evidence>
<feature type="domain" description="Alpha/beta hydrolase fold-3" evidence="5">
    <location>
        <begin position="368"/>
        <end position="435"/>
    </location>
</feature>
<evidence type="ECO:0000256" key="3">
    <source>
        <dbReference type="PROSITE-ProRule" id="PRU10038"/>
    </source>
</evidence>
<dbReference type="SUPFAM" id="SSF53474">
    <property type="entry name" value="alpha/beta-Hydrolases"/>
    <property type="match status" value="1"/>
</dbReference>
<feature type="region of interest" description="Disordered" evidence="4">
    <location>
        <begin position="338"/>
        <end position="366"/>
    </location>
</feature>
<protein>
    <recommendedName>
        <fullName evidence="5">Alpha/beta hydrolase fold-3 domain-containing protein</fullName>
    </recommendedName>
</protein>
<accession>A0ABQ0GDC0</accession>
<keyword evidence="7" id="KW-1185">Reference proteome</keyword>
<dbReference type="InterPro" id="IPR013094">
    <property type="entry name" value="AB_hydrolase_3"/>
</dbReference>
<dbReference type="InterPro" id="IPR029058">
    <property type="entry name" value="AB_hydrolase_fold"/>
</dbReference>
<dbReference type="InterPro" id="IPR033140">
    <property type="entry name" value="Lipase_GDXG_put_SER_AS"/>
</dbReference>
<comment type="caution">
    <text evidence="6">The sequence shown here is derived from an EMBL/GenBank/DDBJ whole genome shotgun (WGS) entry which is preliminary data.</text>
</comment>
<evidence type="ECO:0000259" key="5">
    <source>
        <dbReference type="Pfam" id="PF07859"/>
    </source>
</evidence>
<dbReference type="Pfam" id="PF07859">
    <property type="entry name" value="Abhydrolase_3"/>
    <property type="match status" value="2"/>
</dbReference>
<dbReference type="InterPro" id="IPR050300">
    <property type="entry name" value="GDXG_lipolytic_enzyme"/>
</dbReference>